<sequence length="335" mass="37993">MVKKSVITLFTVLLLFILAGCQGDSDQTKAIELKLAHNLPLEHPVHLSLAEFARLVEEKSSEEIKVKIYPNAQLGSEREVIELTQTGAVDLAKVSASQLEGFESDYSIFSLPYIFEDYETYEKVMNNEKVTDKLYNQTEDIGFIALTYYNAGQRHLYTKDREVHDVNDMRGLKVRVQPSQTSVQMINAFGGIPTAMDYGEVYTAIQSGVIDAAENNETALVGNNHGEVAKYFMYTGHQIVPDMFIMNATKFNQLSDDHQQVIKEAAQESTLYHEDVWAKTIEEQTEIAKDEMGVNFIEVDKTPFIDAVQPLHEQFAKDEKTKEIYQLIQEAKQDE</sequence>
<dbReference type="InterPro" id="IPR018389">
    <property type="entry name" value="DctP_fam"/>
</dbReference>
<dbReference type="OrthoDB" id="9776801at2"/>
<evidence type="ECO:0000313" key="3">
    <source>
        <dbReference type="EMBL" id="RHW35080.1"/>
    </source>
</evidence>
<proteinExistence type="predicted"/>
<dbReference type="GO" id="GO:0030246">
    <property type="term" value="F:carbohydrate binding"/>
    <property type="evidence" value="ECO:0007669"/>
    <property type="project" value="TreeGrafter"/>
</dbReference>
<evidence type="ECO:0000256" key="1">
    <source>
        <dbReference type="ARBA" id="ARBA00022729"/>
    </source>
</evidence>
<feature type="signal peptide" evidence="2">
    <location>
        <begin position="1"/>
        <end position="19"/>
    </location>
</feature>
<dbReference type="CDD" id="cd13671">
    <property type="entry name" value="PBP2_TRAP_SBP_like_3"/>
    <property type="match status" value="1"/>
</dbReference>
<evidence type="ECO:0000256" key="2">
    <source>
        <dbReference type="SAM" id="SignalP"/>
    </source>
</evidence>
<dbReference type="PANTHER" id="PTHR33376:SF2">
    <property type="entry name" value="DICARBOXYLATE-BINDING PERIPLASMIC PROTEIN"/>
    <property type="match status" value="1"/>
</dbReference>
<dbReference type="GO" id="GO:0055085">
    <property type="term" value="P:transmembrane transport"/>
    <property type="evidence" value="ECO:0007669"/>
    <property type="project" value="InterPro"/>
</dbReference>
<keyword evidence="4" id="KW-1185">Reference proteome</keyword>
<dbReference type="InterPro" id="IPR004682">
    <property type="entry name" value="TRAP_DctP"/>
</dbReference>
<dbReference type="RefSeq" id="WP_095310291.1">
    <property type="nucleotide sequence ID" value="NZ_JAUOPF010000001.1"/>
</dbReference>
<gene>
    <name evidence="3" type="ORF">D1B32_00205</name>
</gene>
<dbReference type="Proteomes" id="UP000285456">
    <property type="component" value="Unassembled WGS sequence"/>
</dbReference>
<dbReference type="Gene3D" id="3.40.190.170">
    <property type="entry name" value="Bacterial extracellular solute-binding protein, family 7"/>
    <property type="match status" value="1"/>
</dbReference>
<dbReference type="EMBL" id="QWEH01000001">
    <property type="protein sequence ID" value="RHW35080.1"/>
    <property type="molecule type" value="Genomic_DNA"/>
</dbReference>
<organism evidence="3 4">
    <name type="scientific">Oceanobacillus profundus</name>
    <dbReference type="NCBI Taxonomy" id="372463"/>
    <lineage>
        <taxon>Bacteria</taxon>
        <taxon>Bacillati</taxon>
        <taxon>Bacillota</taxon>
        <taxon>Bacilli</taxon>
        <taxon>Bacillales</taxon>
        <taxon>Bacillaceae</taxon>
        <taxon>Oceanobacillus</taxon>
    </lineage>
</organism>
<dbReference type="PIRSF" id="PIRSF006470">
    <property type="entry name" value="DctB"/>
    <property type="match status" value="1"/>
</dbReference>
<dbReference type="NCBIfam" id="NF037995">
    <property type="entry name" value="TRAP_S1"/>
    <property type="match status" value="1"/>
</dbReference>
<reference evidence="3 4" key="1">
    <citation type="journal article" date="2007" name="Int. J. Syst. Evol. Microbiol.">
        <title>Oceanobacillus profundus sp. nov., isolated from a deep-sea sediment core.</title>
        <authorList>
            <person name="Kim Y.G."/>
            <person name="Choi D.H."/>
            <person name="Hyun S."/>
            <person name="Cho B.C."/>
        </authorList>
    </citation>
    <scope>NUCLEOTIDE SEQUENCE [LARGE SCALE GENOMIC DNA]</scope>
    <source>
        <strain evidence="3 4">DSM 18246</strain>
    </source>
</reference>
<accession>A0A417YN79</accession>
<dbReference type="PANTHER" id="PTHR33376">
    <property type="match status" value="1"/>
</dbReference>
<name>A0A417YN79_9BACI</name>
<dbReference type="PROSITE" id="PS51257">
    <property type="entry name" value="PROKAR_LIPOPROTEIN"/>
    <property type="match status" value="1"/>
</dbReference>
<keyword evidence="1 2" id="KW-0732">Signal</keyword>
<dbReference type="NCBIfam" id="TIGR00787">
    <property type="entry name" value="dctP"/>
    <property type="match status" value="1"/>
</dbReference>
<dbReference type="Pfam" id="PF03480">
    <property type="entry name" value="DctP"/>
    <property type="match status" value="1"/>
</dbReference>
<feature type="chain" id="PRO_5038706561" evidence="2">
    <location>
        <begin position="20"/>
        <end position="335"/>
    </location>
</feature>
<dbReference type="InterPro" id="IPR038404">
    <property type="entry name" value="TRAP_DctP_sf"/>
</dbReference>
<protein>
    <submittedName>
        <fullName evidence="3">TRAP transporter substrate-binding protein</fullName>
    </submittedName>
</protein>
<dbReference type="SUPFAM" id="SSF53850">
    <property type="entry name" value="Periplasmic binding protein-like II"/>
    <property type="match status" value="1"/>
</dbReference>
<evidence type="ECO:0000313" key="4">
    <source>
        <dbReference type="Proteomes" id="UP000285456"/>
    </source>
</evidence>
<dbReference type="AlphaFoldDB" id="A0A417YN79"/>
<dbReference type="GO" id="GO:0030288">
    <property type="term" value="C:outer membrane-bounded periplasmic space"/>
    <property type="evidence" value="ECO:0007669"/>
    <property type="project" value="InterPro"/>
</dbReference>
<comment type="caution">
    <text evidence="3">The sequence shown here is derived from an EMBL/GenBank/DDBJ whole genome shotgun (WGS) entry which is preliminary data.</text>
</comment>